<reference evidence="6 7" key="1">
    <citation type="submission" date="2013-11" db="EMBL/GenBank/DDBJ databases">
        <title>Single cell genomics of uncultured Tannerella BU063 (oral taxon 286).</title>
        <authorList>
            <person name="Beall C.J."/>
            <person name="Campbell A.G."/>
            <person name="Griffen A.L."/>
            <person name="Podar M."/>
            <person name="Leys E.J."/>
        </authorList>
    </citation>
    <scope>NUCLEOTIDE SEQUENCE [LARGE SCALE GENOMIC DNA]</scope>
    <source>
        <strain evidence="6">Cell 5</strain>
    </source>
</reference>
<evidence type="ECO:0000313" key="6">
    <source>
        <dbReference type="EMBL" id="ETK05724.1"/>
    </source>
</evidence>
<feature type="domain" description="UDP-N-acetylglucosamine 2-epimerase" evidence="5">
    <location>
        <begin position="1"/>
        <end position="88"/>
    </location>
</feature>
<dbReference type="SUPFAM" id="SSF53756">
    <property type="entry name" value="UDP-Glycosyltransferase/glycogen phosphorylase"/>
    <property type="match status" value="1"/>
</dbReference>
<dbReference type="EMBL" id="AYYC01000243">
    <property type="protein sequence ID" value="ETK05724.1"/>
    <property type="molecule type" value="Genomic_DNA"/>
</dbReference>
<keyword evidence="1 4" id="KW-0413">Isomerase</keyword>
<gene>
    <name evidence="6" type="ORF">T229_01095</name>
</gene>
<name>W2CER4_9BACT</name>
<evidence type="ECO:0000259" key="5">
    <source>
        <dbReference type="Pfam" id="PF02350"/>
    </source>
</evidence>
<evidence type="ECO:0000256" key="3">
    <source>
        <dbReference type="ARBA" id="ARBA00038858"/>
    </source>
</evidence>
<sequence>SHIVLTDSGGIQEEAPGLGKPVLVMRDTTERPEALEAGTVKLVGTDYDKIVSEVSSLLSDIQYYRKMSQAVNPYGDGRACRRIVDALRSI</sequence>
<proteinExistence type="inferred from homology"/>
<feature type="non-terminal residue" evidence="6">
    <location>
        <position position="1"/>
    </location>
</feature>
<evidence type="ECO:0000313" key="7">
    <source>
        <dbReference type="Proteomes" id="UP000018872"/>
    </source>
</evidence>
<protein>
    <recommendedName>
        <fullName evidence="3">UDP-N-acetylglucosamine 2-epimerase (non-hydrolyzing)</fullName>
        <ecNumber evidence="3">5.1.3.14</ecNumber>
    </recommendedName>
</protein>
<organism evidence="6 7">
    <name type="scientific">Tannerella sp. oral taxon BU063 isolate Cell 5</name>
    <dbReference type="NCBI Taxonomy" id="1410950"/>
    <lineage>
        <taxon>Bacteria</taxon>
        <taxon>Pseudomonadati</taxon>
        <taxon>Bacteroidota</taxon>
        <taxon>Bacteroidia</taxon>
        <taxon>Bacteroidales</taxon>
        <taxon>Tannerellaceae</taxon>
        <taxon>Tannerella</taxon>
    </lineage>
</organism>
<comment type="similarity">
    <text evidence="2 4">Belongs to the UDP-N-acetylglucosamine 2-epimerase family.</text>
</comment>
<dbReference type="Proteomes" id="UP000018872">
    <property type="component" value="Unassembled WGS sequence"/>
</dbReference>
<comment type="caution">
    <text evidence="6">The sequence shown here is derived from an EMBL/GenBank/DDBJ whole genome shotgun (WGS) entry which is preliminary data.</text>
</comment>
<dbReference type="InterPro" id="IPR029767">
    <property type="entry name" value="WecB-like"/>
</dbReference>
<dbReference type="PANTHER" id="PTHR43174:SF2">
    <property type="entry name" value="UDP-N-ACETYLGLUCOSAMINE 2-EPIMERASE"/>
    <property type="match status" value="1"/>
</dbReference>
<dbReference type="GO" id="GO:0008761">
    <property type="term" value="F:UDP-N-acetylglucosamine 2-epimerase activity"/>
    <property type="evidence" value="ECO:0007669"/>
    <property type="project" value="UniProtKB-EC"/>
</dbReference>
<evidence type="ECO:0000256" key="1">
    <source>
        <dbReference type="ARBA" id="ARBA00023235"/>
    </source>
</evidence>
<dbReference type="Gene3D" id="3.40.50.2000">
    <property type="entry name" value="Glycogen Phosphorylase B"/>
    <property type="match status" value="1"/>
</dbReference>
<dbReference type="InterPro" id="IPR003331">
    <property type="entry name" value="UDP_GlcNAc_Epimerase_2_dom"/>
</dbReference>
<dbReference type="EC" id="5.1.3.14" evidence="3"/>
<accession>W2CER4</accession>
<evidence type="ECO:0000256" key="4">
    <source>
        <dbReference type="RuleBase" id="RU003513"/>
    </source>
</evidence>
<dbReference type="Pfam" id="PF02350">
    <property type="entry name" value="Epimerase_2"/>
    <property type="match status" value="1"/>
</dbReference>
<dbReference type="PANTHER" id="PTHR43174">
    <property type="entry name" value="UDP-N-ACETYLGLUCOSAMINE 2-EPIMERASE"/>
    <property type="match status" value="1"/>
</dbReference>
<evidence type="ECO:0000256" key="2">
    <source>
        <dbReference type="ARBA" id="ARBA00038209"/>
    </source>
</evidence>
<dbReference type="PATRIC" id="fig|1410950.3.peg.44"/>
<dbReference type="AlphaFoldDB" id="W2CER4"/>